<name>A0ABN0YW27_9ACTN</name>
<dbReference type="PIRSF" id="PIRSF006487">
    <property type="entry name" value="GcvT"/>
    <property type="match status" value="1"/>
</dbReference>
<dbReference type="RefSeq" id="WP_344026096.1">
    <property type="nucleotide sequence ID" value="NZ_BAAABX010000044.1"/>
</dbReference>
<evidence type="ECO:0000256" key="1">
    <source>
        <dbReference type="ARBA" id="ARBA00022946"/>
    </source>
</evidence>
<dbReference type="Gene3D" id="3.30.1360.120">
    <property type="entry name" value="Probable tRNA modification gtpase trme, domain 1"/>
    <property type="match status" value="1"/>
</dbReference>
<dbReference type="NCBIfam" id="TIGR03317">
    <property type="entry name" value="ygfZ_signature"/>
    <property type="match status" value="1"/>
</dbReference>
<dbReference type="SUPFAM" id="SSF103025">
    <property type="entry name" value="Folate-binding domain"/>
    <property type="match status" value="1"/>
</dbReference>
<proteinExistence type="predicted"/>
<evidence type="ECO:0000313" key="3">
    <source>
        <dbReference type="EMBL" id="GAA0414212.1"/>
    </source>
</evidence>
<dbReference type="InterPro" id="IPR017703">
    <property type="entry name" value="YgfZ/GCV_T_CS"/>
</dbReference>
<dbReference type="InterPro" id="IPR027266">
    <property type="entry name" value="TrmE/GcvT-like"/>
</dbReference>
<keyword evidence="4" id="KW-1185">Reference proteome</keyword>
<protein>
    <submittedName>
        <fullName evidence="3">Folate-binding protein YgfZ</fullName>
    </submittedName>
</protein>
<dbReference type="PANTHER" id="PTHR22602">
    <property type="entry name" value="TRANSFERASE CAF17, MITOCHONDRIAL-RELATED"/>
    <property type="match status" value="1"/>
</dbReference>
<dbReference type="Proteomes" id="UP001500879">
    <property type="component" value="Unassembled WGS sequence"/>
</dbReference>
<dbReference type="PANTHER" id="PTHR22602:SF0">
    <property type="entry name" value="TRANSFERASE CAF17, MITOCHONDRIAL-RELATED"/>
    <property type="match status" value="1"/>
</dbReference>
<evidence type="ECO:0000313" key="4">
    <source>
        <dbReference type="Proteomes" id="UP001500879"/>
    </source>
</evidence>
<gene>
    <name evidence="3" type="ORF">GCM10010357_39290</name>
</gene>
<organism evidence="3 4">
    <name type="scientific">Streptomyces luteireticuli</name>
    <dbReference type="NCBI Taxonomy" id="173858"/>
    <lineage>
        <taxon>Bacteria</taxon>
        <taxon>Bacillati</taxon>
        <taxon>Actinomycetota</taxon>
        <taxon>Actinomycetes</taxon>
        <taxon>Kitasatosporales</taxon>
        <taxon>Streptomycetaceae</taxon>
        <taxon>Streptomyces</taxon>
    </lineage>
</organism>
<keyword evidence="1" id="KW-0809">Transit peptide</keyword>
<dbReference type="EMBL" id="BAAABX010000044">
    <property type="protein sequence ID" value="GAA0414212.1"/>
    <property type="molecule type" value="Genomic_DNA"/>
</dbReference>
<comment type="caution">
    <text evidence="3">The sequence shown here is derived from an EMBL/GenBank/DDBJ whole genome shotgun (WGS) entry which is preliminary data.</text>
</comment>
<dbReference type="InterPro" id="IPR045179">
    <property type="entry name" value="YgfZ/GcvT"/>
</dbReference>
<evidence type="ECO:0000259" key="2">
    <source>
        <dbReference type="Pfam" id="PF01571"/>
    </source>
</evidence>
<sequence length="326" mass="34952">MLRQSKSPLLSLPGAVAAEGPDEGVAAHYGDLFREQRALADGAGFVDLSHRGVITVTGPERLGWLHLLITQHVTELPPGQATEALVLTGNGHIEHALYLVDDGETVWVHVEPGTQGELAAYLESMKFFYRVEVADRTDEFAVVHLPAGSIAAVPDGVVVRETSYGRDLFLPREQLESFAASHAPAAGVLAYEALRVEAHRPRLGLETDHRTIPHEVGLIGTAVHLQKGCYRGQETVARVQNLGKPPRRLVFLHLDGSEVRLPGHGAPVRLASDGPEGRQLGFVTTSARHHELGPIALALVKRNVPVDAPLLVGEGTAASQEVVVAP</sequence>
<feature type="domain" description="GCVT N-terminal" evidence="2">
    <location>
        <begin position="34"/>
        <end position="145"/>
    </location>
</feature>
<dbReference type="InterPro" id="IPR006222">
    <property type="entry name" value="GCVT_N"/>
</dbReference>
<accession>A0ABN0YW27</accession>
<dbReference type="Pfam" id="PF01571">
    <property type="entry name" value="GCV_T"/>
    <property type="match status" value="1"/>
</dbReference>
<reference evidence="3 4" key="1">
    <citation type="journal article" date="2019" name="Int. J. Syst. Evol. Microbiol.">
        <title>The Global Catalogue of Microorganisms (GCM) 10K type strain sequencing project: providing services to taxonomists for standard genome sequencing and annotation.</title>
        <authorList>
            <consortium name="The Broad Institute Genomics Platform"/>
            <consortium name="The Broad Institute Genome Sequencing Center for Infectious Disease"/>
            <person name="Wu L."/>
            <person name="Ma J."/>
        </authorList>
    </citation>
    <scope>NUCLEOTIDE SEQUENCE [LARGE SCALE GENOMIC DNA]</scope>
    <source>
        <strain evidence="3 4">JCM 4788</strain>
    </source>
</reference>